<gene>
    <name evidence="2" type="ORF">MFLAVUS_005873</name>
</gene>
<reference evidence="2 3" key="1">
    <citation type="submission" date="2024-04" db="EMBL/GenBank/DDBJ databases">
        <title>genome sequences of Mucor flavus KT1a and Helicostylum pulchrum KT1b strains isolated from the surface of a dry-aged beef.</title>
        <authorList>
            <person name="Toyotome T."/>
            <person name="Hosono M."/>
            <person name="Torimaru M."/>
            <person name="Fukuda K."/>
            <person name="Mikami N."/>
        </authorList>
    </citation>
    <scope>NUCLEOTIDE SEQUENCE [LARGE SCALE GENOMIC DNA]</scope>
    <source>
        <strain evidence="2 3">KT1a</strain>
    </source>
</reference>
<feature type="region of interest" description="Disordered" evidence="1">
    <location>
        <begin position="1"/>
        <end position="63"/>
    </location>
</feature>
<comment type="caution">
    <text evidence="2">The sequence shown here is derived from an EMBL/GenBank/DDBJ whole genome shotgun (WGS) entry which is preliminary data.</text>
</comment>
<evidence type="ECO:0008006" key="4">
    <source>
        <dbReference type="Google" id="ProtNLM"/>
    </source>
</evidence>
<proteinExistence type="predicted"/>
<protein>
    <recommendedName>
        <fullName evidence="4">Clr5 domain-containing protein</fullName>
    </recommendedName>
</protein>
<feature type="compositionally biased region" description="Polar residues" evidence="1">
    <location>
        <begin position="131"/>
        <end position="155"/>
    </location>
</feature>
<feature type="compositionally biased region" description="Polar residues" evidence="1">
    <location>
        <begin position="48"/>
        <end position="61"/>
    </location>
</feature>
<organism evidence="2 3">
    <name type="scientific">Mucor flavus</name>
    <dbReference type="NCBI Taxonomy" id="439312"/>
    <lineage>
        <taxon>Eukaryota</taxon>
        <taxon>Fungi</taxon>
        <taxon>Fungi incertae sedis</taxon>
        <taxon>Mucoromycota</taxon>
        <taxon>Mucoromycotina</taxon>
        <taxon>Mucoromycetes</taxon>
        <taxon>Mucorales</taxon>
        <taxon>Mucorineae</taxon>
        <taxon>Mucoraceae</taxon>
        <taxon>Mucor</taxon>
    </lineage>
</organism>
<feature type="compositionally biased region" description="Low complexity" evidence="1">
    <location>
        <begin position="1"/>
        <end position="47"/>
    </location>
</feature>
<sequence length="179" mass="19969">MSQSASSTPSRPSSTPSRPASSKPLSLKRTYSSLSNSSKRSSLLKSSDTFASLSGTDTMWNPSDWKRLEDWYLRKDRDHVEAAKAFYQYESVQQGKENWPFKKILWRAKCLDTSAKAHGGLVPSQRKRRSVASTPELSQTPSRTPNRTPVGTPSSHEVPASLRTPSRTPSRSFYAYSPV</sequence>
<evidence type="ECO:0000313" key="3">
    <source>
        <dbReference type="Proteomes" id="UP001473302"/>
    </source>
</evidence>
<name>A0ABP9YZZ4_9FUNG</name>
<dbReference type="Proteomes" id="UP001473302">
    <property type="component" value="Unassembled WGS sequence"/>
</dbReference>
<keyword evidence="3" id="KW-1185">Reference proteome</keyword>
<dbReference type="EMBL" id="BAABUK010000013">
    <property type="protein sequence ID" value="GAA5812418.1"/>
    <property type="molecule type" value="Genomic_DNA"/>
</dbReference>
<feature type="compositionally biased region" description="Low complexity" evidence="1">
    <location>
        <begin position="163"/>
        <end position="172"/>
    </location>
</feature>
<evidence type="ECO:0000256" key="1">
    <source>
        <dbReference type="SAM" id="MobiDB-lite"/>
    </source>
</evidence>
<feature type="region of interest" description="Disordered" evidence="1">
    <location>
        <begin position="117"/>
        <end position="179"/>
    </location>
</feature>
<accession>A0ABP9YZZ4</accession>
<evidence type="ECO:0000313" key="2">
    <source>
        <dbReference type="EMBL" id="GAA5812418.1"/>
    </source>
</evidence>